<feature type="domain" description="Fe/B12 periplasmic-binding" evidence="2">
    <location>
        <begin position="33"/>
        <end position="288"/>
    </location>
</feature>
<feature type="chain" id="PRO_5001864748" evidence="1">
    <location>
        <begin position="25"/>
        <end position="288"/>
    </location>
</feature>
<feature type="signal peptide" evidence="1">
    <location>
        <begin position="1"/>
        <end position="24"/>
    </location>
</feature>
<dbReference type="EMBL" id="BBMT01000001">
    <property type="protein sequence ID" value="GAL32031.1"/>
    <property type="molecule type" value="Genomic_DNA"/>
</dbReference>
<reference evidence="3 4" key="1">
    <citation type="submission" date="2014-09" db="EMBL/GenBank/DDBJ databases">
        <title>Vibrio maritimus JCM 19240. (C210) whole genome shotgun sequence.</title>
        <authorList>
            <person name="Sawabe T."/>
            <person name="Meirelles P."/>
            <person name="Nakanishi M."/>
            <person name="Sayaka M."/>
            <person name="Hattori M."/>
            <person name="Ohkuma M."/>
        </authorList>
    </citation>
    <scope>NUCLEOTIDE SEQUENCE [LARGE SCALE GENOMIC DNA]</scope>
    <source>
        <strain evidence="3 4">JCM 19240</strain>
    </source>
</reference>
<dbReference type="InterPro" id="IPR002491">
    <property type="entry name" value="ABC_transptr_periplasmic_BD"/>
</dbReference>
<dbReference type="PANTHER" id="PTHR30535">
    <property type="entry name" value="VITAMIN B12-BINDING PROTEIN"/>
    <property type="match status" value="1"/>
</dbReference>
<evidence type="ECO:0000259" key="2">
    <source>
        <dbReference type="PROSITE" id="PS50983"/>
    </source>
</evidence>
<dbReference type="CDD" id="cd01149">
    <property type="entry name" value="HutB"/>
    <property type="match status" value="1"/>
</dbReference>
<dbReference type="PANTHER" id="PTHR30535:SF4">
    <property type="entry name" value="HEMIN-BINDING PERIPLASMIC PROTEIN HMUT"/>
    <property type="match status" value="1"/>
</dbReference>
<proteinExistence type="predicted"/>
<dbReference type="Pfam" id="PF01497">
    <property type="entry name" value="Peripla_BP_2"/>
    <property type="match status" value="1"/>
</dbReference>
<reference evidence="3 4" key="2">
    <citation type="submission" date="2014-09" db="EMBL/GenBank/DDBJ databases">
        <authorList>
            <consortium name="NBRP consortium"/>
            <person name="Sawabe T."/>
            <person name="Meirelles P."/>
            <person name="Nakanishi M."/>
            <person name="Sayaka M."/>
            <person name="Hattori M."/>
            <person name="Ohkuma M."/>
        </authorList>
    </citation>
    <scope>NUCLEOTIDE SEQUENCE [LARGE SCALE GENOMIC DNA]</scope>
    <source>
        <strain evidence="3 4">JCM 19240</strain>
    </source>
</reference>
<dbReference type="AlphaFoldDB" id="A0A090SWI6"/>
<dbReference type="SUPFAM" id="SSF53807">
    <property type="entry name" value="Helical backbone' metal receptor"/>
    <property type="match status" value="1"/>
</dbReference>
<accession>A0A090SWI6</accession>
<protein>
    <submittedName>
        <fullName evidence="3">Periplasmic hemin-binding protein</fullName>
    </submittedName>
</protein>
<dbReference type="PROSITE" id="PS51257">
    <property type="entry name" value="PROKAR_LIPOPROTEIN"/>
    <property type="match status" value="1"/>
</dbReference>
<evidence type="ECO:0000256" key="1">
    <source>
        <dbReference type="SAM" id="SignalP"/>
    </source>
</evidence>
<gene>
    <name evidence="3" type="ORF">JCM19240_5462</name>
</gene>
<keyword evidence="4" id="KW-1185">Reference proteome</keyword>
<organism evidence="3 4">
    <name type="scientific">Vibrio maritimus</name>
    <dbReference type="NCBI Taxonomy" id="990268"/>
    <lineage>
        <taxon>Bacteria</taxon>
        <taxon>Pseudomonadati</taxon>
        <taxon>Pseudomonadota</taxon>
        <taxon>Gammaproteobacteria</taxon>
        <taxon>Vibrionales</taxon>
        <taxon>Vibrionaceae</taxon>
        <taxon>Vibrio</taxon>
    </lineage>
</organism>
<dbReference type="InterPro" id="IPR050902">
    <property type="entry name" value="ABC_Transporter_SBP"/>
</dbReference>
<dbReference type="Gene3D" id="3.40.50.1980">
    <property type="entry name" value="Nitrogenase molybdenum iron protein domain"/>
    <property type="match status" value="2"/>
</dbReference>
<evidence type="ECO:0000313" key="4">
    <source>
        <dbReference type="Proteomes" id="UP000029224"/>
    </source>
</evidence>
<dbReference type="Proteomes" id="UP000029224">
    <property type="component" value="Unassembled WGS sequence"/>
</dbReference>
<sequence>MKHALKNILVAGTAFSLACGQAFAANTEKGNEKIVSAGASVTELIYALDAEKQLVGVDVTSITSKDSSLPKVGYHRALSSEGLLALQPTMIIGSDEMGPKPALDQLQRVGVDIEVVDNAPTIEGLNKRIDQIAKLTHSENNAPALKAKVAEKVSALEANQPAEGKAKKVLFLLIHEGRPANVAGSETTPDAIITLAGGKNPAATSLTSYKPISNEAIIEMQPDVVLVSGRSYAKLGGSAAIIEALPMLSATPAGQNNAILTIDGHALVGGLGLKSLEEAKRINTLLYP</sequence>
<dbReference type="PROSITE" id="PS50983">
    <property type="entry name" value="FE_B12_PBP"/>
    <property type="match status" value="1"/>
</dbReference>
<evidence type="ECO:0000313" key="3">
    <source>
        <dbReference type="EMBL" id="GAL32031.1"/>
    </source>
</evidence>
<name>A0A090SWI6_9VIBR</name>
<comment type="caution">
    <text evidence="3">The sequence shown here is derived from an EMBL/GenBank/DDBJ whole genome shotgun (WGS) entry which is preliminary data.</text>
</comment>
<keyword evidence="1" id="KW-0732">Signal</keyword>